<evidence type="ECO:0000313" key="2">
    <source>
        <dbReference type="EMBL" id="GJT10046.1"/>
    </source>
</evidence>
<reference evidence="2" key="2">
    <citation type="submission" date="2022-01" db="EMBL/GenBank/DDBJ databases">
        <authorList>
            <person name="Yamashiro T."/>
            <person name="Shiraishi A."/>
            <person name="Satake H."/>
            <person name="Nakayama K."/>
        </authorList>
    </citation>
    <scope>NUCLEOTIDE SEQUENCE</scope>
</reference>
<sequence length="373" mass="42804">MMFLALNKKEKRGKVTKVIKTMGKQFEEIKERERFLGIDTRKPLHFQYPFKTSPKLKKRKRAMEHEPEPSIAPFQRVSEMHMVDTQTHFCYKISSLAEKSPEALSMTSEREDTPPPGFSTLTPLPGANVGELPPITAFPFTTRSPENTPLAYRASTSANPDHEYDKEREMELGQARVRETTPVLQTGSPRVRRRRERVVESEEAPNRDGSRVEREPKGMRPSKRRVEEGGSRGGNLPSILAAHLGRSSIVNYKDLKAKFRSHFSQQKKFTKTYLAVHNIKQRDEESTRAFITQYIDDTLQILCFHEEQRISGQIIGFHEEQRLSGFVHGLKTRSLVEFLSTDLPTTYKGLMEKTYTWIEAKEVATNGVPSDHK</sequence>
<feature type="compositionally biased region" description="Basic and acidic residues" evidence="1">
    <location>
        <begin position="197"/>
        <end position="230"/>
    </location>
</feature>
<accession>A0ABQ5B5Z0</accession>
<gene>
    <name evidence="2" type="ORF">Tco_0857088</name>
</gene>
<protein>
    <recommendedName>
        <fullName evidence="4">Retrotransposon gag domain-containing protein</fullName>
    </recommendedName>
</protein>
<evidence type="ECO:0000256" key="1">
    <source>
        <dbReference type="SAM" id="MobiDB-lite"/>
    </source>
</evidence>
<evidence type="ECO:0008006" key="4">
    <source>
        <dbReference type="Google" id="ProtNLM"/>
    </source>
</evidence>
<name>A0ABQ5B5Z0_9ASTR</name>
<evidence type="ECO:0000313" key="3">
    <source>
        <dbReference type="Proteomes" id="UP001151760"/>
    </source>
</evidence>
<organism evidence="2 3">
    <name type="scientific">Tanacetum coccineum</name>
    <dbReference type="NCBI Taxonomy" id="301880"/>
    <lineage>
        <taxon>Eukaryota</taxon>
        <taxon>Viridiplantae</taxon>
        <taxon>Streptophyta</taxon>
        <taxon>Embryophyta</taxon>
        <taxon>Tracheophyta</taxon>
        <taxon>Spermatophyta</taxon>
        <taxon>Magnoliopsida</taxon>
        <taxon>eudicotyledons</taxon>
        <taxon>Gunneridae</taxon>
        <taxon>Pentapetalae</taxon>
        <taxon>asterids</taxon>
        <taxon>campanulids</taxon>
        <taxon>Asterales</taxon>
        <taxon>Asteraceae</taxon>
        <taxon>Asteroideae</taxon>
        <taxon>Anthemideae</taxon>
        <taxon>Anthemidinae</taxon>
        <taxon>Tanacetum</taxon>
    </lineage>
</organism>
<dbReference type="Proteomes" id="UP001151760">
    <property type="component" value="Unassembled WGS sequence"/>
</dbReference>
<keyword evidence="3" id="KW-1185">Reference proteome</keyword>
<comment type="caution">
    <text evidence="2">The sequence shown here is derived from an EMBL/GenBank/DDBJ whole genome shotgun (WGS) entry which is preliminary data.</text>
</comment>
<feature type="region of interest" description="Disordered" evidence="1">
    <location>
        <begin position="181"/>
        <end position="238"/>
    </location>
</feature>
<proteinExistence type="predicted"/>
<reference evidence="2" key="1">
    <citation type="journal article" date="2022" name="Int. J. Mol. Sci.">
        <title>Draft Genome of Tanacetum Coccineum: Genomic Comparison of Closely Related Tanacetum-Family Plants.</title>
        <authorList>
            <person name="Yamashiro T."/>
            <person name="Shiraishi A."/>
            <person name="Nakayama K."/>
            <person name="Satake H."/>
        </authorList>
    </citation>
    <scope>NUCLEOTIDE SEQUENCE</scope>
</reference>
<dbReference type="EMBL" id="BQNB010012958">
    <property type="protein sequence ID" value="GJT10046.1"/>
    <property type="molecule type" value="Genomic_DNA"/>
</dbReference>